<evidence type="ECO:0000313" key="1">
    <source>
        <dbReference type="EMBL" id="MEJ7138117.1"/>
    </source>
</evidence>
<sequence>MPALDTNVLVRYIVEDDPAQLAAAQRLIRKCVSAQLTLFVPITVTLELEWVLRSNFEFKKEETIGALSDLFSAAELSFESERALEVALDLYRSGTADLADCVHIALAVQAGEQPLWTFDKGAAKLPGAQALSR</sequence>
<dbReference type="EMBL" id="JAWDIE010000008">
    <property type="protein sequence ID" value="MEJ7138117.1"/>
    <property type="molecule type" value="Genomic_DNA"/>
</dbReference>
<comment type="caution">
    <text evidence="1">The sequence shown here is derived from an EMBL/GenBank/DDBJ whole genome shotgun (WGS) entry which is preliminary data.</text>
</comment>
<dbReference type="Proteomes" id="UP001364695">
    <property type="component" value="Unassembled WGS sequence"/>
</dbReference>
<reference evidence="1" key="1">
    <citation type="submission" date="2023-10" db="EMBL/GenBank/DDBJ databases">
        <title>Amphibacter perezi, gen. nov., sp. nov. a novel taxa of the family Comamonadaceae, class Betaproteobacteria isolated from the skin microbiota of Pelophylax perezi from different populations.</title>
        <authorList>
            <person name="Costa S."/>
            <person name="Proenca D.N."/>
            <person name="Lopes I."/>
            <person name="Morais P.V."/>
        </authorList>
    </citation>
    <scope>NUCLEOTIDE SEQUENCE</scope>
    <source>
        <strain evidence="1">SL12-8</strain>
    </source>
</reference>
<organism evidence="1 2">
    <name type="scientific">Amphibiibacter pelophylacis</name>
    <dbReference type="NCBI Taxonomy" id="1799477"/>
    <lineage>
        <taxon>Bacteria</taxon>
        <taxon>Pseudomonadati</taxon>
        <taxon>Pseudomonadota</taxon>
        <taxon>Betaproteobacteria</taxon>
        <taxon>Burkholderiales</taxon>
        <taxon>Sphaerotilaceae</taxon>
        <taxon>Amphibiibacter</taxon>
    </lineage>
</organism>
<keyword evidence="2" id="KW-1185">Reference proteome</keyword>
<accession>A0ACC6P1X3</accession>
<evidence type="ECO:0000313" key="2">
    <source>
        <dbReference type="Proteomes" id="UP001364695"/>
    </source>
</evidence>
<proteinExistence type="predicted"/>
<gene>
    <name evidence="1" type="ORF">RV045_06690</name>
</gene>
<name>A0ACC6P1X3_9BURK</name>
<protein>
    <submittedName>
        <fullName evidence="1">Type II toxin-antitoxin system VapC family toxin</fullName>
    </submittedName>
</protein>